<accession>A0A930YVS3</accession>
<evidence type="ECO:0000256" key="1">
    <source>
        <dbReference type="SAM" id="SignalP"/>
    </source>
</evidence>
<evidence type="ECO:0000313" key="2">
    <source>
        <dbReference type="EMBL" id="MBF5027211.1"/>
    </source>
</evidence>
<dbReference type="EMBL" id="JADKYY010000005">
    <property type="protein sequence ID" value="MBF5027211.1"/>
    <property type="molecule type" value="Genomic_DNA"/>
</dbReference>
<dbReference type="Proteomes" id="UP000694480">
    <property type="component" value="Unassembled WGS sequence"/>
</dbReference>
<sequence length="184" mass="20330">MKLHTIFTILSLLFLTLSCRDASIPADIHEHEEIEMVTLTLTDTENPANIQTVQYVGGNADKRLVLRSGASYRVAVDFMHRHDGDLDSMLEEIIEEKDEHFITYEFAGIGVEVERSAEDIARTDGNRLGVHTLWKVNSAPSSALVSLKLFHGSSSVDMNFPSASNQQGKAVGGEADVNMQVRID</sequence>
<feature type="signal peptide" evidence="1">
    <location>
        <begin position="1"/>
        <end position="22"/>
    </location>
</feature>
<protein>
    <submittedName>
        <fullName evidence="2">Uncharacterized protein</fullName>
    </submittedName>
</protein>
<dbReference type="PROSITE" id="PS51257">
    <property type="entry name" value="PROKAR_LIPOPROTEIN"/>
    <property type="match status" value="1"/>
</dbReference>
<keyword evidence="3" id="KW-1185">Reference proteome</keyword>
<organism evidence="2 3">
    <name type="scientific">Planobacterium oryzisoli</name>
    <dbReference type="NCBI Taxonomy" id="2771435"/>
    <lineage>
        <taxon>Bacteria</taxon>
        <taxon>Pseudomonadati</taxon>
        <taxon>Bacteroidota</taxon>
        <taxon>Flavobacteriia</taxon>
        <taxon>Flavobacteriales</taxon>
        <taxon>Weeksellaceae</taxon>
        <taxon>Chryseobacterium group</taxon>
        <taxon>Chryseobacterium</taxon>
    </lineage>
</organism>
<dbReference type="RefSeq" id="WP_194739141.1">
    <property type="nucleotide sequence ID" value="NZ_JADKYY010000005.1"/>
</dbReference>
<proteinExistence type="predicted"/>
<reference evidence="2" key="1">
    <citation type="submission" date="2020-11" db="EMBL/GenBank/DDBJ databases">
        <title>Genome seq and assembly of Planobacterium sp.</title>
        <authorList>
            <person name="Chhetri G."/>
        </authorList>
    </citation>
    <scope>NUCLEOTIDE SEQUENCE</scope>
    <source>
        <strain evidence="2">GCR5</strain>
    </source>
</reference>
<name>A0A930YVS3_9FLAO</name>
<keyword evidence="1" id="KW-0732">Signal</keyword>
<comment type="caution">
    <text evidence="2">The sequence shown here is derived from an EMBL/GenBank/DDBJ whole genome shotgun (WGS) entry which is preliminary data.</text>
</comment>
<feature type="chain" id="PRO_5037886339" evidence="1">
    <location>
        <begin position="23"/>
        <end position="184"/>
    </location>
</feature>
<dbReference type="AlphaFoldDB" id="A0A930YVS3"/>
<gene>
    <name evidence="2" type="ORF">IC612_05305</name>
</gene>
<evidence type="ECO:0000313" key="3">
    <source>
        <dbReference type="Proteomes" id="UP000694480"/>
    </source>
</evidence>